<reference evidence="3" key="1">
    <citation type="submission" date="2021-01" db="UniProtKB">
        <authorList>
            <consortium name="EnsemblPlants"/>
        </authorList>
    </citation>
    <scope>IDENTIFICATION</scope>
</reference>
<feature type="compositionally biased region" description="Polar residues" evidence="2">
    <location>
        <begin position="138"/>
        <end position="153"/>
    </location>
</feature>
<keyword evidence="4" id="KW-1185">Reference proteome</keyword>
<evidence type="ECO:0000256" key="2">
    <source>
        <dbReference type="SAM" id="MobiDB-lite"/>
    </source>
</evidence>
<feature type="region of interest" description="Disordered" evidence="2">
    <location>
        <begin position="138"/>
        <end position="182"/>
    </location>
</feature>
<dbReference type="Proteomes" id="UP000594263">
    <property type="component" value="Unplaced"/>
</dbReference>
<dbReference type="PANTHER" id="PTHR12794">
    <property type="entry name" value="GEMIN2"/>
    <property type="match status" value="1"/>
</dbReference>
<dbReference type="GO" id="GO:0032797">
    <property type="term" value="C:SMN complex"/>
    <property type="evidence" value="ECO:0007669"/>
    <property type="project" value="TreeGrafter"/>
</dbReference>
<dbReference type="AlphaFoldDB" id="A0A7N0V2G8"/>
<proteinExistence type="inferred from homology"/>
<organism evidence="3 4">
    <name type="scientific">Kalanchoe fedtschenkoi</name>
    <name type="common">Lavender scallops</name>
    <name type="synonym">South American air plant</name>
    <dbReference type="NCBI Taxonomy" id="63787"/>
    <lineage>
        <taxon>Eukaryota</taxon>
        <taxon>Viridiplantae</taxon>
        <taxon>Streptophyta</taxon>
        <taxon>Embryophyta</taxon>
        <taxon>Tracheophyta</taxon>
        <taxon>Spermatophyta</taxon>
        <taxon>Magnoliopsida</taxon>
        <taxon>eudicotyledons</taxon>
        <taxon>Gunneridae</taxon>
        <taxon>Pentapetalae</taxon>
        <taxon>Saxifragales</taxon>
        <taxon>Crassulaceae</taxon>
        <taxon>Kalanchoe</taxon>
    </lineage>
</organism>
<evidence type="ECO:0000313" key="4">
    <source>
        <dbReference type="Proteomes" id="UP000594263"/>
    </source>
</evidence>
<accession>A0A7N0V2G8</accession>
<dbReference type="EnsemblPlants" id="Kaladp0098s0246.2.v1.1">
    <property type="protein sequence ID" value="Kaladp0098s0246.2.v1.1"/>
    <property type="gene ID" value="Kaladp0098s0246.v1.1"/>
</dbReference>
<feature type="compositionally biased region" description="Acidic residues" evidence="2">
    <location>
        <begin position="169"/>
        <end position="181"/>
    </location>
</feature>
<name>A0A7N0V2G8_KALFE</name>
<dbReference type="PANTHER" id="PTHR12794:SF0">
    <property type="entry name" value="GEM-ASSOCIATED PROTEIN 2"/>
    <property type="match status" value="1"/>
</dbReference>
<dbReference type="GO" id="GO:0005634">
    <property type="term" value="C:nucleus"/>
    <property type="evidence" value="ECO:0007669"/>
    <property type="project" value="TreeGrafter"/>
</dbReference>
<evidence type="ECO:0000313" key="3">
    <source>
        <dbReference type="EnsemblPlants" id="Kaladp0098s0246.2.v1.1"/>
    </source>
</evidence>
<dbReference type="GO" id="GO:0000387">
    <property type="term" value="P:spliceosomal snRNP assembly"/>
    <property type="evidence" value="ECO:0007669"/>
    <property type="project" value="InterPro"/>
</dbReference>
<protein>
    <submittedName>
        <fullName evidence="3">Uncharacterized protein</fullName>
    </submittedName>
</protein>
<dbReference type="Gramene" id="Kaladp0098s0246.2.v1.1">
    <property type="protein sequence ID" value="Kaladp0098s0246.2.v1.1"/>
    <property type="gene ID" value="Kaladp0098s0246.v1.1"/>
</dbReference>
<feature type="compositionally biased region" description="Basic and acidic residues" evidence="2">
    <location>
        <begin position="156"/>
        <end position="168"/>
    </location>
</feature>
<sequence length="283" mass="31985">MSESLVNVGVPASEITNILIDHAKRDTVDKAFTTSSGSNTGYRIEKGNTEDITMNLSFEYRGETEMETGDTVLVSLVETSNSSDNLSHDGCTRRVYSRTQLEALRSVCVKEQKEKWRQIYHGLGPDLSSEYDSLANSVNKKHVPTNSRSQRQPSGGKERTDTAKRLDEECSQDSDSDDEYDGILKPAFHVDGEPDFDSGPPEDGMEYLRRVRWEASQIPKVKVAKLDRGKINQSQSDYMPKIPDIAKCPSHLLPSIEWEEIFLTQFKKLRLVCCTHFSLYISY</sequence>
<comment type="similarity">
    <text evidence="1">Belongs to the gemin-2 family.</text>
</comment>
<dbReference type="Pfam" id="PF04938">
    <property type="entry name" value="SIP1"/>
    <property type="match status" value="1"/>
</dbReference>
<dbReference type="InterPro" id="IPR035426">
    <property type="entry name" value="Gemin2/Brr1"/>
</dbReference>
<evidence type="ECO:0000256" key="1">
    <source>
        <dbReference type="ARBA" id="ARBA00025758"/>
    </source>
</evidence>